<evidence type="ECO:0000256" key="1">
    <source>
        <dbReference type="ARBA" id="ARBA00010617"/>
    </source>
</evidence>
<evidence type="ECO:0000256" key="6">
    <source>
        <dbReference type="ARBA" id="ARBA00023033"/>
    </source>
</evidence>
<dbReference type="GO" id="GO:0005506">
    <property type="term" value="F:iron ion binding"/>
    <property type="evidence" value="ECO:0007669"/>
    <property type="project" value="InterPro"/>
</dbReference>
<dbReference type="EMBL" id="PHUJ01000003">
    <property type="protein sequence ID" value="PKB29924.1"/>
    <property type="molecule type" value="Genomic_DNA"/>
</dbReference>
<evidence type="ECO:0000313" key="8">
    <source>
        <dbReference type="EMBL" id="PKB29924.1"/>
    </source>
</evidence>
<organism evidence="8 9">
    <name type="scientific">Pseudonocardia alni</name>
    <name type="common">Amycolata alni</name>
    <dbReference type="NCBI Taxonomy" id="33907"/>
    <lineage>
        <taxon>Bacteria</taxon>
        <taxon>Bacillati</taxon>
        <taxon>Actinomycetota</taxon>
        <taxon>Actinomycetes</taxon>
        <taxon>Pseudonocardiales</taxon>
        <taxon>Pseudonocardiaceae</taxon>
        <taxon>Pseudonocardia</taxon>
    </lineage>
</organism>
<protein>
    <recommendedName>
        <fullName evidence="10">Cytochrome P450</fullName>
    </recommendedName>
</protein>
<keyword evidence="6 7" id="KW-0503">Monooxygenase</keyword>
<dbReference type="PRINTS" id="PR00359">
    <property type="entry name" value="BP450"/>
</dbReference>
<dbReference type="SUPFAM" id="SSF48264">
    <property type="entry name" value="Cytochrome P450"/>
    <property type="match status" value="1"/>
</dbReference>
<dbReference type="InterPro" id="IPR036396">
    <property type="entry name" value="Cyt_P450_sf"/>
</dbReference>
<dbReference type="CDD" id="cd11029">
    <property type="entry name" value="CYP107-like"/>
    <property type="match status" value="1"/>
</dbReference>
<evidence type="ECO:0000256" key="3">
    <source>
        <dbReference type="ARBA" id="ARBA00022723"/>
    </source>
</evidence>
<proteinExistence type="inferred from homology"/>
<dbReference type="PANTHER" id="PTHR46696">
    <property type="entry name" value="P450, PUTATIVE (EUROFUNG)-RELATED"/>
    <property type="match status" value="1"/>
</dbReference>
<comment type="caution">
    <text evidence="8">The sequence shown here is derived from an EMBL/GenBank/DDBJ whole genome shotgun (WGS) entry which is preliminary data.</text>
</comment>
<keyword evidence="3 7" id="KW-0479">Metal-binding</keyword>
<dbReference type="Pfam" id="PF00067">
    <property type="entry name" value="p450"/>
    <property type="match status" value="1"/>
</dbReference>
<keyword evidence="5 7" id="KW-0408">Iron</keyword>
<reference evidence="8 9" key="1">
    <citation type="submission" date="2017-11" db="EMBL/GenBank/DDBJ databases">
        <title>Sequencing the genomes of 1000 actinobacteria strains.</title>
        <authorList>
            <person name="Klenk H.-P."/>
        </authorList>
    </citation>
    <scope>NUCLEOTIDE SEQUENCE [LARGE SCALE GENOMIC DNA]</scope>
    <source>
        <strain evidence="8 9">DSM 44104</strain>
    </source>
</reference>
<dbReference type="AlphaFoldDB" id="A0AA44UM33"/>
<dbReference type="PANTHER" id="PTHR46696:SF1">
    <property type="entry name" value="CYTOCHROME P450 YJIB-RELATED"/>
    <property type="match status" value="1"/>
</dbReference>
<dbReference type="GO" id="GO:0004497">
    <property type="term" value="F:monooxygenase activity"/>
    <property type="evidence" value="ECO:0007669"/>
    <property type="project" value="UniProtKB-KW"/>
</dbReference>
<dbReference type="PROSITE" id="PS00086">
    <property type="entry name" value="CYTOCHROME_P450"/>
    <property type="match status" value="1"/>
</dbReference>
<keyword evidence="2 7" id="KW-0349">Heme</keyword>
<evidence type="ECO:0000313" key="9">
    <source>
        <dbReference type="Proteomes" id="UP000232453"/>
    </source>
</evidence>
<evidence type="ECO:0000256" key="4">
    <source>
        <dbReference type="ARBA" id="ARBA00023002"/>
    </source>
</evidence>
<evidence type="ECO:0008006" key="10">
    <source>
        <dbReference type="Google" id="ProtNLM"/>
    </source>
</evidence>
<evidence type="ECO:0000256" key="2">
    <source>
        <dbReference type="ARBA" id="ARBA00022617"/>
    </source>
</evidence>
<dbReference type="Gene3D" id="1.10.630.10">
    <property type="entry name" value="Cytochrome P450"/>
    <property type="match status" value="1"/>
</dbReference>
<comment type="similarity">
    <text evidence="1 7">Belongs to the cytochrome P450 family.</text>
</comment>
<dbReference type="GO" id="GO:0016705">
    <property type="term" value="F:oxidoreductase activity, acting on paired donors, with incorporation or reduction of molecular oxygen"/>
    <property type="evidence" value="ECO:0007669"/>
    <property type="project" value="InterPro"/>
</dbReference>
<dbReference type="InterPro" id="IPR002397">
    <property type="entry name" value="Cyt_P450_B"/>
</dbReference>
<dbReference type="FunFam" id="1.10.630.10:FF:000018">
    <property type="entry name" value="Cytochrome P450 monooxygenase"/>
    <property type="match status" value="1"/>
</dbReference>
<dbReference type="GO" id="GO:0020037">
    <property type="term" value="F:heme binding"/>
    <property type="evidence" value="ECO:0007669"/>
    <property type="project" value="InterPro"/>
</dbReference>
<sequence>MAGTMVPMALTTTGTETHDLFSGDFWTDPHPAYAALRTEEPVRELALPDGKAWLLSRYADVRAAFVDPRLSKDWRWTLPADQREGQPAAPIPMMILMDPPDHTRLRKLVGRSFTVRRMNDLQPRVEEITQELLDALPAEGPVDLMRQYAFLVPVLVICELLGVPAEDRDMFSAWSSVMVDDSPQEEKFAAMGSLNGYLAELIERKRTEPDDALLSGLLAVSDADGDRLSAEELVAMATLLLIAGHETTVNLIGNGVLALLTHPEQRARLHADPSLITSAVEEFLRFESPVSNAPMRFASEDVEYSGVTIPAGSTVMLGLAAANRDPEWLEDPERLDITRDSSSGVFFGHGIHFCLGAQLARTEGRVAIGKLIAQRPDLALAVDPSELVYRESTLVRGLSRLPVTPGEPA</sequence>
<dbReference type="Proteomes" id="UP000232453">
    <property type="component" value="Unassembled WGS sequence"/>
</dbReference>
<dbReference type="InterPro" id="IPR017972">
    <property type="entry name" value="Cyt_P450_CS"/>
</dbReference>
<gene>
    <name evidence="8" type="ORF">ATL51_1574</name>
</gene>
<evidence type="ECO:0000256" key="7">
    <source>
        <dbReference type="RuleBase" id="RU000461"/>
    </source>
</evidence>
<keyword evidence="4 7" id="KW-0560">Oxidoreductase</keyword>
<evidence type="ECO:0000256" key="5">
    <source>
        <dbReference type="ARBA" id="ARBA00023004"/>
    </source>
</evidence>
<name>A0AA44UM33_PSEA5</name>
<accession>A0AA44UM33</accession>
<dbReference type="InterPro" id="IPR001128">
    <property type="entry name" value="Cyt_P450"/>
</dbReference>